<comment type="caution">
    <text evidence="3">The sequence shown here is derived from an EMBL/GenBank/DDBJ whole genome shotgun (WGS) entry which is preliminary data.</text>
</comment>
<dbReference type="AlphaFoldDB" id="A0A4Y3KEL0"/>
<feature type="compositionally biased region" description="Low complexity" evidence="1">
    <location>
        <begin position="205"/>
        <end position="224"/>
    </location>
</feature>
<evidence type="ECO:0000313" key="3">
    <source>
        <dbReference type="EMBL" id="GEA81814.1"/>
    </source>
</evidence>
<proteinExistence type="predicted"/>
<keyword evidence="2" id="KW-0812">Transmembrane</keyword>
<reference evidence="3 4" key="1">
    <citation type="submission" date="2019-06" db="EMBL/GenBank/DDBJ databases">
        <title>Whole genome shotgun sequence of Cellulomonas uda NBRC 3747.</title>
        <authorList>
            <person name="Hosoyama A."/>
            <person name="Uohara A."/>
            <person name="Ohji S."/>
            <person name="Ichikawa N."/>
        </authorList>
    </citation>
    <scope>NUCLEOTIDE SEQUENCE [LARGE SCALE GENOMIC DNA]</scope>
    <source>
        <strain evidence="3 4">NBRC 3747</strain>
    </source>
</reference>
<evidence type="ECO:0000313" key="4">
    <source>
        <dbReference type="Proteomes" id="UP000315842"/>
    </source>
</evidence>
<dbReference type="EMBL" id="BJLP01000039">
    <property type="protein sequence ID" value="GEA81814.1"/>
    <property type="molecule type" value="Genomic_DNA"/>
</dbReference>
<dbReference type="RefSeq" id="WP_141321193.1">
    <property type="nucleotide sequence ID" value="NZ_BJLP01000039.1"/>
</dbReference>
<organism evidence="3 4">
    <name type="scientific">Cellulomonas uda</name>
    <dbReference type="NCBI Taxonomy" id="1714"/>
    <lineage>
        <taxon>Bacteria</taxon>
        <taxon>Bacillati</taxon>
        <taxon>Actinomycetota</taxon>
        <taxon>Actinomycetes</taxon>
        <taxon>Micrococcales</taxon>
        <taxon>Cellulomonadaceae</taxon>
        <taxon>Cellulomonas</taxon>
    </lineage>
</organism>
<keyword evidence="4" id="KW-1185">Reference proteome</keyword>
<feature type="transmembrane region" description="Helical" evidence="2">
    <location>
        <begin position="50"/>
        <end position="70"/>
    </location>
</feature>
<protein>
    <submittedName>
        <fullName evidence="3">Uncharacterized protein</fullName>
    </submittedName>
</protein>
<gene>
    <name evidence="3" type="ORF">CUD01_22580</name>
</gene>
<evidence type="ECO:0000256" key="2">
    <source>
        <dbReference type="SAM" id="Phobius"/>
    </source>
</evidence>
<sequence>MKRYVMAGLVLAVLTTVVVGTSLLGAEGAPVVLLGAALGGALGLVPDGSVAARAGGFVAGALLAWIGYVLRAAALPDSAAGRAVAALVVLGIGVVVVAAARGRVPAWSPLLGVAAVAGAYERVYAADPSAVASTSVETVTSVLLAAAVGLLATAFLAPASGAARAAGRTATSRGAHADDTATPVRGVPVVGPRDEGTSTAHPVFSSPAPQAAAAHPSSHPQPEA</sequence>
<feature type="transmembrane region" description="Helical" evidence="2">
    <location>
        <begin position="142"/>
        <end position="163"/>
    </location>
</feature>
<keyword evidence="2" id="KW-0472">Membrane</keyword>
<accession>A0A4Y3KEL0</accession>
<feature type="region of interest" description="Disordered" evidence="1">
    <location>
        <begin position="168"/>
        <end position="224"/>
    </location>
</feature>
<keyword evidence="2" id="KW-1133">Transmembrane helix</keyword>
<feature type="transmembrane region" description="Helical" evidence="2">
    <location>
        <begin position="82"/>
        <end position="100"/>
    </location>
</feature>
<evidence type="ECO:0000256" key="1">
    <source>
        <dbReference type="SAM" id="MobiDB-lite"/>
    </source>
</evidence>
<name>A0A4Y3KEL0_CELUD</name>
<dbReference type="Proteomes" id="UP000315842">
    <property type="component" value="Unassembled WGS sequence"/>
</dbReference>